<name>A0AAQ3L1S5_9LILI</name>
<accession>A0AAQ3L1S5</accession>
<protein>
    <submittedName>
        <fullName evidence="2">Uncharacterized protein</fullName>
    </submittedName>
</protein>
<organism evidence="2 3">
    <name type="scientific">Canna indica</name>
    <name type="common">Indian-shot</name>
    <dbReference type="NCBI Taxonomy" id="4628"/>
    <lineage>
        <taxon>Eukaryota</taxon>
        <taxon>Viridiplantae</taxon>
        <taxon>Streptophyta</taxon>
        <taxon>Embryophyta</taxon>
        <taxon>Tracheophyta</taxon>
        <taxon>Spermatophyta</taxon>
        <taxon>Magnoliopsida</taxon>
        <taxon>Liliopsida</taxon>
        <taxon>Zingiberales</taxon>
        <taxon>Cannaceae</taxon>
        <taxon>Canna</taxon>
    </lineage>
</organism>
<gene>
    <name evidence="2" type="ORF">Cni_G25373</name>
</gene>
<sequence length="76" mass="8284">MVSLLGRHSCVAVTRNPETGKEREGTAKMKGSVFVMGNARLRREGAQDEEEFAFTARTVTSAKCHLDGWGCGDCVH</sequence>
<evidence type="ECO:0000313" key="2">
    <source>
        <dbReference type="EMBL" id="WOL16586.1"/>
    </source>
</evidence>
<keyword evidence="3" id="KW-1185">Reference proteome</keyword>
<evidence type="ECO:0000256" key="1">
    <source>
        <dbReference type="SAM" id="MobiDB-lite"/>
    </source>
</evidence>
<dbReference type="AlphaFoldDB" id="A0AAQ3L1S5"/>
<evidence type="ECO:0000313" key="3">
    <source>
        <dbReference type="Proteomes" id="UP001327560"/>
    </source>
</evidence>
<proteinExistence type="predicted"/>
<dbReference type="EMBL" id="CP136897">
    <property type="protein sequence ID" value="WOL16586.1"/>
    <property type="molecule type" value="Genomic_DNA"/>
</dbReference>
<reference evidence="2 3" key="1">
    <citation type="submission" date="2023-10" db="EMBL/GenBank/DDBJ databases">
        <title>Chromosome-scale genome assembly provides insights into flower coloration mechanisms of Canna indica.</title>
        <authorList>
            <person name="Li C."/>
        </authorList>
    </citation>
    <scope>NUCLEOTIDE SEQUENCE [LARGE SCALE GENOMIC DNA]</scope>
    <source>
        <tissue evidence="2">Flower</tissue>
    </source>
</reference>
<dbReference type="Proteomes" id="UP001327560">
    <property type="component" value="Chromosome 8"/>
</dbReference>
<feature type="region of interest" description="Disordered" evidence="1">
    <location>
        <begin position="1"/>
        <end position="26"/>
    </location>
</feature>